<dbReference type="InterPro" id="IPR058033">
    <property type="entry name" value="ARM_TBCD_2nd"/>
</dbReference>
<name>A0A067M6V6_BOTB1</name>
<dbReference type="InterPro" id="IPR033162">
    <property type="entry name" value="TBCD"/>
</dbReference>
<dbReference type="OrthoDB" id="1735853at2759"/>
<feature type="repeat" description="HEAT" evidence="2">
    <location>
        <begin position="345"/>
        <end position="382"/>
    </location>
</feature>
<keyword evidence="6" id="KW-1185">Reference proteome</keyword>
<organism evidence="5 6">
    <name type="scientific">Botryobasidium botryosum (strain FD-172 SS1)</name>
    <dbReference type="NCBI Taxonomy" id="930990"/>
    <lineage>
        <taxon>Eukaryota</taxon>
        <taxon>Fungi</taxon>
        <taxon>Dikarya</taxon>
        <taxon>Basidiomycota</taxon>
        <taxon>Agaricomycotina</taxon>
        <taxon>Agaricomycetes</taxon>
        <taxon>Cantharellales</taxon>
        <taxon>Botryobasidiaceae</taxon>
        <taxon>Botryobasidium</taxon>
    </lineage>
</organism>
<gene>
    <name evidence="5" type="ORF">BOTBODRAFT_457108</name>
</gene>
<dbReference type="Gene3D" id="1.25.10.10">
    <property type="entry name" value="Leucine-rich Repeat Variant"/>
    <property type="match status" value="2"/>
</dbReference>
<dbReference type="InParanoid" id="A0A067M6V6"/>
<evidence type="ECO:0000313" key="5">
    <source>
        <dbReference type="EMBL" id="KDQ11508.1"/>
    </source>
</evidence>
<dbReference type="AlphaFoldDB" id="A0A067M6V6"/>
<dbReference type="InterPro" id="IPR011989">
    <property type="entry name" value="ARM-like"/>
</dbReference>
<feature type="domain" description="Tubulin-folding cofactor D ARM repeats" evidence="4">
    <location>
        <begin position="325"/>
        <end position="522"/>
    </location>
</feature>
<keyword evidence="1" id="KW-0143">Chaperone</keyword>
<reference evidence="6" key="1">
    <citation type="journal article" date="2014" name="Proc. Natl. Acad. Sci. U.S.A.">
        <title>Extensive sampling of basidiomycete genomes demonstrates inadequacy of the white-rot/brown-rot paradigm for wood decay fungi.</title>
        <authorList>
            <person name="Riley R."/>
            <person name="Salamov A.A."/>
            <person name="Brown D.W."/>
            <person name="Nagy L.G."/>
            <person name="Floudas D."/>
            <person name="Held B.W."/>
            <person name="Levasseur A."/>
            <person name="Lombard V."/>
            <person name="Morin E."/>
            <person name="Otillar R."/>
            <person name="Lindquist E.A."/>
            <person name="Sun H."/>
            <person name="LaButti K.M."/>
            <person name="Schmutz J."/>
            <person name="Jabbour D."/>
            <person name="Luo H."/>
            <person name="Baker S.E."/>
            <person name="Pisabarro A.G."/>
            <person name="Walton J.D."/>
            <person name="Blanchette R.A."/>
            <person name="Henrissat B."/>
            <person name="Martin F."/>
            <person name="Cullen D."/>
            <person name="Hibbett D.S."/>
            <person name="Grigoriev I.V."/>
        </authorList>
    </citation>
    <scope>NUCLEOTIDE SEQUENCE [LARGE SCALE GENOMIC DNA]</scope>
    <source>
        <strain evidence="6">FD-172 SS1</strain>
    </source>
</reference>
<protein>
    <submittedName>
        <fullName evidence="5">Uncharacterized protein</fullName>
    </submittedName>
</protein>
<evidence type="ECO:0000256" key="2">
    <source>
        <dbReference type="PROSITE-ProRule" id="PRU00103"/>
    </source>
</evidence>
<dbReference type="GO" id="GO:0007021">
    <property type="term" value="P:tubulin complex assembly"/>
    <property type="evidence" value="ECO:0007669"/>
    <property type="project" value="InterPro"/>
</dbReference>
<accession>A0A067M6V6</accession>
<dbReference type="Proteomes" id="UP000027195">
    <property type="component" value="Unassembled WGS sequence"/>
</dbReference>
<dbReference type="SUPFAM" id="SSF48371">
    <property type="entry name" value="ARM repeat"/>
    <property type="match status" value="2"/>
</dbReference>
<proteinExistence type="predicted"/>
<dbReference type="GO" id="GO:0005096">
    <property type="term" value="F:GTPase activator activity"/>
    <property type="evidence" value="ECO:0007669"/>
    <property type="project" value="InterPro"/>
</dbReference>
<dbReference type="PROSITE" id="PS50077">
    <property type="entry name" value="HEAT_REPEAT"/>
    <property type="match status" value="1"/>
</dbReference>
<dbReference type="Pfam" id="PF12612">
    <property type="entry name" value="TFCD_C"/>
    <property type="match status" value="1"/>
</dbReference>
<dbReference type="InterPro" id="IPR021133">
    <property type="entry name" value="HEAT_type_2"/>
</dbReference>
<evidence type="ECO:0000259" key="4">
    <source>
        <dbReference type="Pfam" id="PF25767"/>
    </source>
</evidence>
<evidence type="ECO:0000259" key="3">
    <source>
        <dbReference type="Pfam" id="PF12612"/>
    </source>
</evidence>
<dbReference type="FunCoup" id="A0A067M6V6">
    <property type="interactions" value="451"/>
</dbReference>
<dbReference type="GO" id="GO:0000226">
    <property type="term" value="P:microtubule cytoskeleton organization"/>
    <property type="evidence" value="ECO:0007669"/>
    <property type="project" value="TreeGrafter"/>
</dbReference>
<dbReference type="InterPro" id="IPR016024">
    <property type="entry name" value="ARM-type_fold"/>
</dbReference>
<sequence>MDEVACDSENKHFGTFGRSQEFFDALSQFLLVDLHAEPTPTEAHQEEALLRKLTSILNEIQELSYLLDPFLERMITPTVNAFKTHAAEVVEKPDVSVSTSRVGRLAELIYWYTRTRGYKTCIRFFPHQVSDLPIALGYLLLPNSLAQQSSQWPLRYITLLWLSLICMTPFDLALFDENTSQESTANKLQSIGTMYLDKAGLEREAAALLLSRLYARKDMATSLQSFLESALSSLQNTQNGFITLGILQLLCDMTKSGGGSHLLPCLPAIKEIVRLVNHNLSLFGNTLVRKFNTKLLCRVTLIELPTRRQVAPRRGRVLGNFEVKNEGFGAEEDEDIDVPEDIESAIEDIFQSLRDKDTVVRWSAAKSLARISERLPKEFADQILETILGLFSIHSADGGSELPATAEATWHGACLACAELARRGMVSDDHLPDVFKWLLKALYFDIRKGAHSIGSSVRDAAAYVVWSLARTQDVNAIKPFAMELARHLVVVSLYDREIQIRRAASAAFQENVGRMNLFPHGIDILRKTDFYAVSIRRNAFITAAPQVAEHDEYRQFLIDHLLITTLRHWDPAMRQLGASSLRLVCAVDLVTLGPAVASRIKPMLRSVDLNDIHGALTALSELAIEYQECKKHPQFEAERLQIYRDFITMPLSTFQKYRSELVLEAACNLIANCVSLEALQLDSPTPRWKAIFELGLKHQSESVQEAAAAAMASISRLVDYSTDVKRFVKDFNTGSPLLKQSIARTLGVISYQHFSHGIGDAIACLLGGVGQTSSTFSSNVEARRNCFSALRQLVLNLPGGRIHELLNPAHTSKIFEAFISGLDDYTTDERGDVGSWIRLACIEGVGSVSQCFLENSGTLQPFEDWLPLNSYHEAIGRILKQGVERLDNVRQKAGEQIMTIVQQSLPDIPGIQAWRMDGQELVSELLSSNDDIAWTEGKWLFPRAVQLLSIPRYRKQVLIGLILSIGSKNEGTQTPASESLAQYATSLPVKGSKPGDFDLMRLISGIVALAQQHVKDNSMMVPILHTLGVLLDDGDVGRLAASPEGLNTLHAVVNLAGRNADRIKSVQRILASMKIAVSMLGIPEVSRLAASFIQLFLGHRFPKVRAATAETLYVLLQTHDIVSDSEELEELLLETEWPSGDPEDHKDTVQKVVVLLGP</sequence>
<dbReference type="PANTHER" id="PTHR12658">
    <property type="entry name" value="BETA-TUBULIN COFACTOR D"/>
    <property type="match status" value="1"/>
</dbReference>
<dbReference type="Pfam" id="PF25767">
    <property type="entry name" value="ARM_TBCD_2nd"/>
    <property type="match status" value="1"/>
</dbReference>
<dbReference type="HOGENOM" id="CLU_003043_0_1_1"/>
<dbReference type="PANTHER" id="PTHR12658:SF0">
    <property type="entry name" value="TUBULIN-SPECIFIC CHAPERONE D"/>
    <property type="match status" value="1"/>
</dbReference>
<dbReference type="GO" id="GO:0048487">
    <property type="term" value="F:beta-tubulin binding"/>
    <property type="evidence" value="ECO:0007669"/>
    <property type="project" value="InterPro"/>
</dbReference>
<dbReference type="EMBL" id="KL198058">
    <property type="protein sequence ID" value="KDQ11508.1"/>
    <property type="molecule type" value="Genomic_DNA"/>
</dbReference>
<evidence type="ECO:0000313" key="6">
    <source>
        <dbReference type="Proteomes" id="UP000027195"/>
    </source>
</evidence>
<dbReference type="STRING" id="930990.A0A067M6V6"/>
<dbReference type="Pfam" id="PF23579">
    <property type="entry name" value="ARM_TBCD"/>
    <property type="match status" value="1"/>
</dbReference>
<dbReference type="InterPro" id="IPR022577">
    <property type="entry name" value="TBCD_C"/>
</dbReference>
<dbReference type="GO" id="GO:0007023">
    <property type="term" value="P:post-chaperonin tubulin folding pathway"/>
    <property type="evidence" value="ECO:0007669"/>
    <property type="project" value="InterPro"/>
</dbReference>
<feature type="domain" description="Tubulin-folding cofactor D C-terminal" evidence="3">
    <location>
        <begin position="872"/>
        <end position="1068"/>
    </location>
</feature>
<evidence type="ECO:0000256" key="1">
    <source>
        <dbReference type="ARBA" id="ARBA00023186"/>
    </source>
</evidence>